<dbReference type="Proteomes" id="UP001652625">
    <property type="component" value="Chromosome 03"/>
</dbReference>
<organism evidence="2 3">
    <name type="scientific">Hydra vulgaris</name>
    <name type="common">Hydra</name>
    <name type="synonym">Hydra attenuata</name>
    <dbReference type="NCBI Taxonomy" id="6087"/>
    <lineage>
        <taxon>Eukaryota</taxon>
        <taxon>Metazoa</taxon>
        <taxon>Cnidaria</taxon>
        <taxon>Hydrozoa</taxon>
        <taxon>Hydroidolina</taxon>
        <taxon>Anthoathecata</taxon>
        <taxon>Aplanulata</taxon>
        <taxon>Hydridae</taxon>
        <taxon>Hydra</taxon>
    </lineage>
</organism>
<dbReference type="InterPro" id="IPR020904">
    <property type="entry name" value="Sc_DH/Rdtase_CS"/>
</dbReference>
<dbReference type="NCBIfam" id="NF005559">
    <property type="entry name" value="PRK07231.1"/>
    <property type="match status" value="1"/>
</dbReference>
<dbReference type="Pfam" id="PF13561">
    <property type="entry name" value="adh_short_C2"/>
    <property type="match status" value="1"/>
</dbReference>
<evidence type="ECO:0000256" key="1">
    <source>
        <dbReference type="ARBA" id="ARBA00023002"/>
    </source>
</evidence>
<dbReference type="InterPro" id="IPR002347">
    <property type="entry name" value="SDR_fam"/>
</dbReference>
<keyword evidence="1" id="KW-0560">Oxidoreductase</keyword>
<dbReference type="PROSITE" id="PS00061">
    <property type="entry name" value="ADH_SHORT"/>
    <property type="match status" value="1"/>
</dbReference>
<keyword evidence="2" id="KW-1185">Reference proteome</keyword>
<dbReference type="Gene3D" id="3.40.50.720">
    <property type="entry name" value="NAD(P)-binding Rossmann-like Domain"/>
    <property type="match status" value="1"/>
</dbReference>
<dbReference type="PANTHER" id="PTHR43975:SF2">
    <property type="entry name" value="EG:BACR7A4.14 PROTEIN-RELATED"/>
    <property type="match status" value="1"/>
</dbReference>
<reference evidence="3" key="1">
    <citation type="submission" date="2025-08" db="UniProtKB">
        <authorList>
            <consortium name="RefSeq"/>
        </authorList>
    </citation>
    <scope>IDENTIFICATION</scope>
</reference>
<gene>
    <name evidence="3" type="primary">LOC100206386</name>
</gene>
<dbReference type="PRINTS" id="PR00080">
    <property type="entry name" value="SDRFAMILY"/>
</dbReference>
<dbReference type="PRINTS" id="PR00081">
    <property type="entry name" value="GDHRDH"/>
</dbReference>
<proteinExistence type="predicted"/>
<evidence type="ECO:0000313" key="3">
    <source>
        <dbReference type="RefSeq" id="XP_065649423.1"/>
    </source>
</evidence>
<dbReference type="PANTHER" id="PTHR43975">
    <property type="entry name" value="ZGC:101858"/>
    <property type="match status" value="1"/>
</dbReference>
<protein>
    <submittedName>
        <fullName evidence="3">3-oxoacyl-[acyl-carrier-protein] reductase FabG isoform X2</fullName>
    </submittedName>
</protein>
<evidence type="ECO:0000313" key="2">
    <source>
        <dbReference type="Proteomes" id="UP001652625"/>
    </source>
</evidence>
<dbReference type="SUPFAM" id="SSF51735">
    <property type="entry name" value="NAD(P)-binding Rossmann-fold domains"/>
    <property type="match status" value="1"/>
</dbReference>
<name>A0ABM4BK72_HYDVU</name>
<sequence length="261" mass="28476">MTTRLDDKVALITGASSGIGAKTAILFSKLGSKLTLCGRNVENLEAVAKQCEEVSPEGLKPFLVVVNDLTNKEDTKRLLNESMEHYKTLDILVNNAGILLTGSVQDLSMEKYDLQTNVNVRAVYHLTKICIPYLIASKGNIVFVSSVAGLRSFPNIAAYCMSKSAIDHFCRCLALELAPQQVRVNCVNPGVIKTECHLRYSMDEEKYKEFLKHAKETHALGRYGEAEEVANAIAFLASDGASFITGATLPVDGGRSVMCPR</sequence>
<accession>A0ABM4BK72</accession>
<dbReference type="RefSeq" id="XP_065649423.1">
    <property type="nucleotide sequence ID" value="XM_065793351.1"/>
</dbReference>
<dbReference type="GeneID" id="100206386"/>
<dbReference type="InterPro" id="IPR036291">
    <property type="entry name" value="NAD(P)-bd_dom_sf"/>
</dbReference>